<gene>
    <name evidence="1" type="ORF">PR001_g912</name>
    <name evidence="2" type="ORF">PR003_g2901</name>
</gene>
<dbReference type="AlphaFoldDB" id="A0A6A3PH33"/>
<dbReference type="EMBL" id="QXFT01000095">
    <property type="protein sequence ID" value="KAE9355349.1"/>
    <property type="molecule type" value="Genomic_DNA"/>
</dbReference>
<reference evidence="1 3" key="1">
    <citation type="submission" date="2018-09" db="EMBL/GenBank/DDBJ databases">
        <title>Genomic investigation of the strawberry pathogen Phytophthora fragariae indicates pathogenicity is determined by transcriptional variation in three key races.</title>
        <authorList>
            <person name="Adams T.M."/>
            <person name="Armitage A.D."/>
            <person name="Sobczyk M.K."/>
            <person name="Bates H.J."/>
            <person name="Dunwell J.M."/>
            <person name="Nellist C.F."/>
            <person name="Harrison R.J."/>
        </authorList>
    </citation>
    <scope>NUCLEOTIDE SEQUENCE [LARGE SCALE GENOMIC DNA]</scope>
    <source>
        <strain evidence="1 3">SCRP249</strain>
        <strain evidence="2 4">SCRP333</strain>
    </source>
</reference>
<dbReference type="Proteomes" id="UP000434957">
    <property type="component" value="Unassembled WGS sequence"/>
</dbReference>
<evidence type="ECO:0000313" key="2">
    <source>
        <dbReference type="EMBL" id="KAE9355349.1"/>
    </source>
</evidence>
<sequence length="97" mass="11514">MDKICKAAEYKNNPKRVQAEGITWTKSETSMKLDLKERDLFNEDEIKQMKLRKQIEKNNPGLSRPYARIGPIELNRKTQYLSITCSRWHYRQVPSTQ</sequence>
<accession>A0A6A3PH33</accession>
<evidence type="ECO:0000313" key="3">
    <source>
        <dbReference type="Proteomes" id="UP000429607"/>
    </source>
</evidence>
<evidence type="ECO:0000313" key="4">
    <source>
        <dbReference type="Proteomes" id="UP000434957"/>
    </source>
</evidence>
<dbReference type="Proteomes" id="UP000429607">
    <property type="component" value="Unassembled WGS sequence"/>
</dbReference>
<proteinExistence type="predicted"/>
<name>A0A6A3PH33_9STRA</name>
<keyword evidence="4" id="KW-1185">Reference proteome</keyword>
<organism evidence="1 3">
    <name type="scientific">Phytophthora rubi</name>
    <dbReference type="NCBI Taxonomy" id="129364"/>
    <lineage>
        <taxon>Eukaryota</taxon>
        <taxon>Sar</taxon>
        <taxon>Stramenopiles</taxon>
        <taxon>Oomycota</taxon>
        <taxon>Peronosporomycetes</taxon>
        <taxon>Peronosporales</taxon>
        <taxon>Peronosporaceae</taxon>
        <taxon>Phytophthora</taxon>
    </lineage>
</organism>
<protein>
    <submittedName>
        <fullName evidence="1">Uncharacterized protein</fullName>
    </submittedName>
</protein>
<evidence type="ECO:0000313" key="1">
    <source>
        <dbReference type="EMBL" id="KAE9052006.1"/>
    </source>
</evidence>
<dbReference type="EMBL" id="QXFV01000025">
    <property type="protein sequence ID" value="KAE9052006.1"/>
    <property type="molecule type" value="Genomic_DNA"/>
</dbReference>
<comment type="caution">
    <text evidence="1">The sequence shown here is derived from an EMBL/GenBank/DDBJ whole genome shotgun (WGS) entry which is preliminary data.</text>
</comment>